<organism evidence="1 2">
    <name type="scientific">Kingdonia uniflora</name>
    <dbReference type="NCBI Taxonomy" id="39325"/>
    <lineage>
        <taxon>Eukaryota</taxon>
        <taxon>Viridiplantae</taxon>
        <taxon>Streptophyta</taxon>
        <taxon>Embryophyta</taxon>
        <taxon>Tracheophyta</taxon>
        <taxon>Spermatophyta</taxon>
        <taxon>Magnoliopsida</taxon>
        <taxon>Ranunculales</taxon>
        <taxon>Circaeasteraceae</taxon>
        <taxon>Kingdonia</taxon>
    </lineage>
</organism>
<proteinExistence type="predicted"/>
<gene>
    <name evidence="1" type="ORF">GIB67_020365</name>
</gene>
<dbReference type="Proteomes" id="UP000541444">
    <property type="component" value="Unassembled WGS sequence"/>
</dbReference>
<protein>
    <submittedName>
        <fullName evidence="1">Uncharacterized protein</fullName>
    </submittedName>
</protein>
<reference evidence="1 2" key="1">
    <citation type="journal article" date="2020" name="IScience">
        <title>Genome Sequencing of the Endangered Kingdonia uniflora (Circaeasteraceae, Ranunculales) Reveals Potential Mechanisms of Evolutionary Specialization.</title>
        <authorList>
            <person name="Sun Y."/>
            <person name="Deng T."/>
            <person name="Zhang A."/>
            <person name="Moore M.J."/>
            <person name="Landis J.B."/>
            <person name="Lin N."/>
            <person name="Zhang H."/>
            <person name="Zhang X."/>
            <person name="Huang J."/>
            <person name="Zhang X."/>
            <person name="Sun H."/>
            <person name="Wang H."/>
        </authorList>
    </citation>
    <scope>NUCLEOTIDE SEQUENCE [LARGE SCALE GENOMIC DNA]</scope>
    <source>
        <strain evidence="1">TB1705</strain>
        <tissue evidence="1">Leaf</tissue>
    </source>
</reference>
<sequence length="56" mass="6198">MVYLGASISFGKVIIEKLDKLLEKVQSKVESWKVKLLSNGVSKGNPLRTLAYLSMS</sequence>
<keyword evidence="2" id="KW-1185">Reference proteome</keyword>
<accession>A0A7J7LRN1</accession>
<dbReference type="EMBL" id="JACGCM010002085">
    <property type="protein sequence ID" value="KAF6145174.1"/>
    <property type="molecule type" value="Genomic_DNA"/>
</dbReference>
<name>A0A7J7LRN1_9MAGN</name>
<evidence type="ECO:0000313" key="1">
    <source>
        <dbReference type="EMBL" id="KAF6145174.1"/>
    </source>
</evidence>
<feature type="non-terminal residue" evidence="1">
    <location>
        <position position="56"/>
    </location>
</feature>
<comment type="caution">
    <text evidence="1">The sequence shown here is derived from an EMBL/GenBank/DDBJ whole genome shotgun (WGS) entry which is preliminary data.</text>
</comment>
<dbReference type="AlphaFoldDB" id="A0A7J7LRN1"/>
<evidence type="ECO:0000313" key="2">
    <source>
        <dbReference type="Proteomes" id="UP000541444"/>
    </source>
</evidence>